<accession>A0A919RL84</accession>
<sequence length="93" mass="10562">MLATPSWENVPITDHLQGWGTVFAVVVALAVAVIGWRRESTYRADDQRNTAKQQAEDRADAERRLRDERDIAEKRLQNSFGQYKKETDGAQAS</sequence>
<evidence type="ECO:0000256" key="2">
    <source>
        <dbReference type="SAM" id="Phobius"/>
    </source>
</evidence>
<evidence type="ECO:0000256" key="1">
    <source>
        <dbReference type="SAM" id="MobiDB-lite"/>
    </source>
</evidence>
<proteinExistence type="predicted"/>
<dbReference type="EMBL" id="BOOW01000031">
    <property type="protein sequence ID" value="GII94895.1"/>
    <property type="molecule type" value="Genomic_DNA"/>
</dbReference>
<keyword evidence="2" id="KW-1133">Transmembrane helix</keyword>
<keyword evidence="2" id="KW-0812">Transmembrane</keyword>
<name>A0A919RL84_9ACTN</name>
<feature type="compositionally biased region" description="Basic and acidic residues" evidence="1">
    <location>
        <begin position="83"/>
        <end position="93"/>
    </location>
</feature>
<comment type="caution">
    <text evidence="3">The sequence shown here is derived from an EMBL/GenBank/DDBJ whole genome shotgun (WGS) entry which is preliminary data.</text>
</comment>
<evidence type="ECO:0000313" key="3">
    <source>
        <dbReference type="EMBL" id="GII94895.1"/>
    </source>
</evidence>
<reference evidence="3" key="1">
    <citation type="submission" date="2021-01" db="EMBL/GenBank/DDBJ databases">
        <title>Whole genome shotgun sequence of Sinosporangium siamense NBRC 109515.</title>
        <authorList>
            <person name="Komaki H."/>
            <person name="Tamura T."/>
        </authorList>
    </citation>
    <scope>NUCLEOTIDE SEQUENCE</scope>
    <source>
        <strain evidence="3">NBRC 109515</strain>
    </source>
</reference>
<keyword evidence="2" id="KW-0472">Membrane</keyword>
<dbReference type="Proteomes" id="UP000606172">
    <property type="component" value="Unassembled WGS sequence"/>
</dbReference>
<feature type="compositionally biased region" description="Basic and acidic residues" evidence="1">
    <location>
        <begin position="44"/>
        <end position="76"/>
    </location>
</feature>
<feature type="region of interest" description="Disordered" evidence="1">
    <location>
        <begin position="44"/>
        <end position="93"/>
    </location>
</feature>
<keyword evidence="4" id="KW-1185">Reference proteome</keyword>
<dbReference type="AlphaFoldDB" id="A0A919RL84"/>
<protein>
    <submittedName>
        <fullName evidence="3">Uncharacterized protein</fullName>
    </submittedName>
</protein>
<gene>
    <name evidence="3" type="ORF">Ssi02_51260</name>
</gene>
<feature type="transmembrane region" description="Helical" evidence="2">
    <location>
        <begin position="16"/>
        <end position="36"/>
    </location>
</feature>
<organism evidence="3 4">
    <name type="scientific">Sinosporangium siamense</name>
    <dbReference type="NCBI Taxonomy" id="1367973"/>
    <lineage>
        <taxon>Bacteria</taxon>
        <taxon>Bacillati</taxon>
        <taxon>Actinomycetota</taxon>
        <taxon>Actinomycetes</taxon>
        <taxon>Streptosporangiales</taxon>
        <taxon>Streptosporangiaceae</taxon>
        <taxon>Sinosporangium</taxon>
    </lineage>
</organism>
<evidence type="ECO:0000313" key="4">
    <source>
        <dbReference type="Proteomes" id="UP000606172"/>
    </source>
</evidence>